<accession>A0ACC2SUU1</accession>
<keyword evidence="2" id="KW-1185">Reference proteome</keyword>
<evidence type="ECO:0000313" key="2">
    <source>
        <dbReference type="Proteomes" id="UP001165960"/>
    </source>
</evidence>
<comment type="caution">
    <text evidence="1">The sequence shown here is derived from an EMBL/GenBank/DDBJ whole genome shotgun (WGS) entry which is preliminary data.</text>
</comment>
<sequence>MMDQIASTMIARSKKEHMTAMTRFQFLQTFSRLEEDRTLPRNHNGKQNRPPNRYRQPTGTLGRRVVGLGFSLTGRLPAFRVMTAVSSGAGPRGNMVEEEMEPFPEIVGYNGVLEYEDILTNSLAI</sequence>
<protein>
    <submittedName>
        <fullName evidence="1">Uncharacterized protein</fullName>
    </submittedName>
</protein>
<reference evidence="1" key="1">
    <citation type="submission" date="2022-04" db="EMBL/GenBank/DDBJ databases">
        <title>Genome of the entomopathogenic fungus Entomophthora muscae.</title>
        <authorList>
            <person name="Elya C."/>
            <person name="Lovett B.R."/>
            <person name="Lee E."/>
            <person name="Macias A.M."/>
            <person name="Hajek A.E."/>
            <person name="De Bivort B.L."/>
            <person name="Kasson M.T."/>
            <person name="De Fine Licht H.H."/>
            <person name="Stajich J.E."/>
        </authorList>
    </citation>
    <scope>NUCLEOTIDE SEQUENCE</scope>
    <source>
        <strain evidence="1">Berkeley</strain>
    </source>
</reference>
<organism evidence="1 2">
    <name type="scientific">Entomophthora muscae</name>
    <dbReference type="NCBI Taxonomy" id="34485"/>
    <lineage>
        <taxon>Eukaryota</taxon>
        <taxon>Fungi</taxon>
        <taxon>Fungi incertae sedis</taxon>
        <taxon>Zoopagomycota</taxon>
        <taxon>Entomophthoromycotina</taxon>
        <taxon>Entomophthoromycetes</taxon>
        <taxon>Entomophthorales</taxon>
        <taxon>Entomophthoraceae</taxon>
        <taxon>Entomophthora</taxon>
    </lineage>
</organism>
<name>A0ACC2SUU1_9FUNG</name>
<evidence type="ECO:0000313" key="1">
    <source>
        <dbReference type="EMBL" id="KAJ9066044.1"/>
    </source>
</evidence>
<gene>
    <name evidence="1" type="ORF">DSO57_1013487</name>
</gene>
<proteinExistence type="predicted"/>
<dbReference type="EMBL" id="QTSX02004310">
    <property type="protein sequence ID" value="KAJ9066044.1"/>
    <property type="molecule type" value="Genomic_DNA"/>
</dbReference>
<dbReference type="Proteomes" id="UP001165960">
    <property type="component" value="Unassembled WGS sequence"/>
</dbReference>